<keyword evidence="1" id="KW-1133">Transmembrane helix</keyword>
<sequence>MAKIKKLITVILILVSVVLLTAYWINQQKILSGEYDKLTISGMEGTTIQVINDPGEIAKIISAINESPRTFKYDNGFTYDYLPHGILTFENETEKVQIGFILSTGNAITKYWEIHTEFPYRQ</sequence>
<name>A0A846TL97_9BACI</name>
<organism evidence="2 3">
    <name type="scientific">Mesobacillus selenatarsenatis</name>
    <dbReference type="NCBI Taxonomy" id="388741"/>
    <lineage>
        <taxon>Bacteria</taxon>
        <taxon>Bacillati</taxon>
        <taxon>Bacillota</taxon>
        <taxon>Bacilli</taxon>
        <taxon>Bacillales</taxon>
        <taxon>Bacillaceae</taxon>
        <taxon>Mesobacillus</taxon>
    </lineage>
</organism>
<evidence type="ECO:0000256" key="1">
    <source>
        <dbReference type="SAM" id="Phobius"/>
    </source>
</evidence>
<dbReference type="RefSeq" id="WP_167833940.1">
    <property type="nucleotide sequence ID" value="NZ_JAAVUM010000017.1"/>
</dbReference>
<evidence type="ECO:0000313" key="3">
    <source>
        <dbReference type="Proteomes" id="UP000587942"/>
    </source>
</evidence>
<keyword evidence="1" id="KW-0472">Membrane</keyword>
<gene>
    <name evidence="2" type="ORF">GWK17_19045</name>
</gene>
<reference evidence="2 3" key="1">
    <citation type="submission" date="2020-03" db="EMBL/GenBank/DDBJ databases">
        <authorList>
            <person name="Sun Q."/>
        </authorList>
    </citation>
    <scope>NUCLEOTIDE SEQUENCE [LARGE SCALE GENOMIC DNA]</scope>
    <source>
        <strain evidence="2 3">KACC 21451</strain>
    </source>
</reference>
<evidence type="ECO:0000313" key="2">
    <source>
        <dbReference type="EMBL" id="NKE07549.1"/>
    </source>
</evidence>
<feature type="transmembrane region" description="Helical" evidence="1">
    <location>
        <begin position="7"/>
        <end position="25"/>
    </location>
</feature>
<comment type="caution">
    <text evidence="2">The sequence shown here is derived from an EMBL/GenBank/DDBJ whole genome shotgun (WGS) entry which is preliminary data.</text>
</comment>
<accession>A0A846TL97</accession>
<dbReference type="EMBL" id="JAAVUM010000017">
    <property type="protein sequence ID" value="NKE07549.1"/>
    <property type="molecule type" value="Genomic_DNA"/>
</dbReference>
<proteinExistence type="predicted"/>
<keyword evidence="1" id="KW-0812">Transmembrane</keyword>
<protein>
    <submittedName>
        <fullName evidence="2">Uncharacterized protein</fullName>
    </submittedName>
</protein>
<dbReference type="Proteomes" id="UP000587942">
    <property type="component" value="Unassembled WGS sequence"/>
</dbReference>
<dbReference type="AlphaFoldDB" id="A0A846TL97"/>